<dbReference type="EMBL" id="JBHSUS010000001">
    <property type="protein sequence ID" value="MFC6441092.1"/>
    <property type="molecule type" value="Genomic_DNA"/>
</dbReference>
<accession>A0ABW1XPJ9</accession>
<proteinExistence type="predicted"/>
<gene>
    <name evidence="5" type="ORF">ACFP85_13145</name>
</gene>
<keyword evidence="2" id="KW-0067">ATP-binding</keyword>
<reference evidence="6" key="1">
    <citation type="journal article" date="2019" name="Int. J. Syst. Evol. Microbiol.">
        <title>The Global Catalogue of Microorganisms (GCM) 10K type strain sequencing project: providing services to taxonomists for standard genome sequencing and annotation.</title>
        <authorList>
            <consortium name="The Broad Institute Genomics Platform"/>
            <consortium name="The Broad Institute Genome Sequencing Center for Infectious Disease"/>
            <person name="Wu L."/>
            <person name="Ma J."/>
        </authorList>
    </citation>
    <scope>NUCLEOTIDE SEQUENCE [LARGE SCALE GENOMIC DNA]</scope>
    <source>
        <strain evidence="6">CGMCC 1.16031</strain>
    </source>
</reference>
<comment type="caution">
    <text evidence="5">The sequence shown here is derived from an EMBL/GenBank/DDBJ whole genome shotgun (WGS) entry which is preliminary data.</text>
</comment>
<evidence type="ECO:0000256" key="1">
    <source>
        <dbReference type="ARBA" id="ARBA00022741"/>
    </source>
</evidence>
<dbReference type="SUPFAM" id="SSF56801">
    <property type="entry name" value="Acetyl-CoA synthetase-like"/>
    <property type="match status" value="1"/>
</dbReference>
<evidence type="ECO:0000313" key="6">
    <source>
        <dbReference type="Proteomes" id="UP001596364"/>
    </source>
</evidence>
<evidence type="ECO:0000313" key="5">
    <source>
        <dbReference type="EMBL" id="MFC6441092.1"/>
    </source>
</evidence>
<protein>
    <submittedName>
        <fullName evidence="5">AMP-binding protein</fullName>
    </submittedName>
</protein>
<evidence type="ECO:0000259" key="4">
    <source>
        <dbReference type="Pfam" id="PF00501"/>
    </source>
</evidence>
<evidence type="ECO:0000256" key="3">
    <source>
        <dbReference type="ARBA" id="ARBA00024484"/>
    </source>
</evidence>
<dbReference type="PANTHER" id="PTHR43272">
    <property type="entry name" value="LONG-CHAIN-FATTY-ACID--COA LIGASE"/>
    <property type="match status" value="1"/>
</dbReference>
<dbReference type="PANTHER" id="PTHR43272:SF33">
    <property type="entry name" value="AMP-BINDING DOMAIN-CONTAINING PROTEIN-RELATED"/>
    <property type="match status" value="1"/>
</dbReference>
<dbReference type="RefSeq" id="WP_131258570.1">
    <property type="nucleotide sequence ID" value="NZ_JBHSUS010000001.1"/>
</dbReference>
<dbReference type="Proteomes" id="UP001596364">
    <property type="component" value="Unassembled WGS sequence"/>
</dbReference>
<dbReference type="Gene3D" id="3.40.50.12780">
    <property type="entry name" value="N-terminal domain of ligase-like"/>
    <property type="match status" value="1"/>
</dbReference>
<dbReference type="Pfam" id="PF23562">
    <property type="entry name" value="AMP-binding_C_3"/>
    <property type="match status" value="1"/>
</dbReference>
<dbReference type="PROSITE" id="PS00455">
    <property type="entry name" value="AMP_BINDING"/>
    <property type="match status" value="1"/>
</dbReference>
<comment type="catalytic activity">
    <reaction evidence="3">
        <text>a long-chain fatty acid + ATP + CoA = a long-chain fatty acyl-CoA + AMP + diphosphate</text>
        <dbReference type="Rhea" id="RHEA:15421"/>
        <dbReference type="ChEBI" id="CHEBI:30616"/>
        <dbReference type="ChEBI" id="CHEBI:33019"/>
        <dbReference type="ChEBI" id="CHEBI:57287"/>
        <dbReference type="ChEBI" id="CHEBI:57560"/>
        <dbReference type="ChEBI" id="CHEBI:83139"/>
        <dbReference type="ChEBI" id="CHEBI:456215"/>
        <dbReference type="EC" id="6.2.1.3"/>
    </reaction>
    <physiologicalReaction direction="left-to-right" evidence="3">
        <dbReference type="Rhea" id="RHEA:15422"/>
    </physiologicalReaction>
</comment>
<feature type="domain" description="AMP-dependent synthetase/ligase" evidence="4">
    <location>
        <begin position="15"/>
        <end position="392"/>
    </location>
</feature>
<dbReference type="InterPro" id="IPR042099">
    <property type="entry name" value="ANL_N_sf"/>
</dbReference>
<dbReference type="Pfam" id="PF00501">
    <property type="entry name" value="AMP-binding"/>
    <property type="match status" value="1"/>
</dbReference>
<keyword evidence="1" id="KW-0547">Nucleotide-binding</keyword>
<keyword evidence="6" id="KW-1185">Reference proteome</keyword>
<sequence length="554" mass="61176">MSEPRLPAQQLAYIASQHPDTVFFRQPVDGQWHTMTYGEAWQTVQALAAGLSGINICPGDRVAIFAKNSQEWMLSDWAIGLAGAISVPIFPSADRDTIAYIMQHSAAKAAFVGKLDNAASYEGVFGSDVATISFPYPTIACQYQWQQLLNNSHTVEFPARSLSDVMTIIYTSGSTGVPKGVVHTFQSYINGCHNFLLNFTSALSLDNERVLSYLPLAHITERVLGEGLCLYAAEYQAKIEVSFSESLAHFADNLRDTAPTLFVSVPRLWQKFQSGVLAKMPQKKLDTLLRIPLLSSLIKYKIKKALGFHKAKVFASGSAPIAPSLLDWYMRIGVDICQGWGMTETNAVGTTQLPFRADKATSIGRPLANTELRISDEGELQIKTSAIMQGYYQQDALNAECFTEDGFFKTGDQAKIDDDGYVYIVGRLKDIFKTAKGKYVAPAPIEAMLARSVLIEQTCVVGTELAQPVALVVLSDHAKAMAKQDVIDELLSLLHDVNPQLEKHEKLDGIRVLHDSWTTDNGLITPTLKIRRHAIENHYQALFAEALSDKVVWH</sequence>
<dbReference type="Gene3D" id="3.30.300.30">
    <property type="match status" value="1"/>
</dbReference>
<organism evidence="5 6">
    <name type="scientific">Pseudobowmanella zhangzhouensis</name>
    <dbReference type="NCBI Taxonomy" id="1537679"/>
    <lineage>
        <taxon>Bacteria</taxon>
        <taxon>Pseudomonadati</taxon>
        <taxon>Pseudomonadota</taxon>
        <taxon>Gammaproteobacteria</taxon>
        <taxon>Alteromonadales</taxon>
        <taxon>Alteromonadaceae</taxon>
    </lineage>
</organism>
<dbReference type="InterPro" id="IPR020845">
    <property type="entry name" value="AMP-binding_CS"/>
</dbReference>
<name>A0ABW1XPJ9_9ALTE</name>
<evidence type="ECO:0000256" key="2">
    <source>
        <dbReference type="ARBA" id="ARBA00022840"/>
    </source>
</evidence>
<dbReference type="InterPro" id="IPR045851">
    <property type="entry name" value="AMP-bd_C_sf"/>
</dbReference>
<dbReference type="InterPro" id="IPR000873">
    <property type="entry name" value="AMP-dep_synth/lig_dom"/>
</dbReference>